<feature type="domain" description="SRR1-like" evidence="2">
    <location>
        <begin position="54"/>
        <end position="263"/>
    </location>
</feature>
<dbReference type="GO" id="GO:0005634">
    <property type="term" value="C:nucleus"/>
    <property type="evidence" value="ECO:0007669"/>
    <property type="project" value="TreeGrafter"/>
</dbReference>
<dbReference type="GO" id="GO:0005737">
    <property type="term" value="C:cytoplasm"/>
    <property type="evidence" value="ECO:0007669"/>
    <property type="project" value="TreeGrafter"/>
</dbReference>
<dbReference type="RefSeq" id="XP_038780166.1">
    <property type="nucleotide sequence ID" value="XM_038924238.1"/>
</dbReference>
<keyword evidence="4" id="KW-1185">Reference proteome</keyword>
<evidence type="ECO:0000313" key="4">
    <source>
        <dbReference type="Proteomes" id="UP000662931"/>
    </source>
</evidence>
<dbReference type="OrthoDB" id="551431at2759"/>
<sequence>MGDNDVDFVTIRRRRQNDSKRDVDPYGHLKARFEKFFSIVAKDPFFKLIAHTVVENSTKLTHIRCLALGNLATDSSAFFQLCLLKYLQDYLIGDIDVSVYDPVFDDLDVQFLQDYLHYKVEKEYSLDNHLVDQVLFFMPHALYSTIEDIVREVKPLNLLTNNVVKYSYNHSDAENLRKIPNCATIAHLVTTDQGFKASVGDSDGGFKVVTRRKPGKRMSSKAFIPPTLDYHLESRYFSSVYSKVFSDPSSNIWNNAFSDLAFIRLFKRQ</sequence>
<dbReference type="PANTHER" id="PTHR28626:SF3">
    <property type="entry name" value="SRR1-LIKE PROTEIN"/>
    <property type="match status" value="1"/>
</dbReference>
<reference evidence="3" key="1">
    <citation type="submission" date="2020-10" db="EMBL/GenBank/DDBJ databases">
        <authorList>
            <person name="Roach M.J.R."/>
        </authorList>
    </citation>
    <scope>NUCLEOTIDE SEQUENCE</scope>
    <source>
        <strain evidence="3">CBS 1945</strain>
    </source>
</reference>
<protein>
    <recommendedName>
        <fullName evidence="2">SRR1-like domain-containing protein</fullName>
    </recommendedName>
</protein>
<dbReference type="Proteomes" id="UP000662931">
    <property type="component" value="Chromosome 4"/>
</dbReference>
<evidence type="ECO:0000259" key="2">
    <source>
        <dbReference type="Pfam" id="PF07985"/>
    </source>
</evidence>
<gene>
    <name evidence="3" type="ORF">FOA43_003993</name>
</gene>
<dbReference type="Pfam" id="PF07985">
    <property type="entry name" value="SRR1"/>
    <property type="match status" value="1"/>
</dbReference>
<name>A0A875S4N5_EENNA</name>
<evidence type="ECO:0000313" key="3">
    <source>
        <dbReference type="EMBL" id="QPG76601.1"/>
    </source>
</evidence>
<dbReference type="PANTHER" id="PTHR28626">
    <property type="entry name" value="SRR1-LIKE PROTEIN"/>
    <property type="match status" value="1"/>
</dbReference>
<comment type="similarity">
    <text evidence="1">Belongs to the SRR1 family.</text>
</comment>
<dbReference type="AlphaFoldDB" id="A0A875S4N5"/>
<dbReference type="EMBL" id="CP064815">
    <property type="protein sequence ID" value="QPG76601.1"/>
    <property type="molecule type" value="Genomic_DNA"/>
</dbReference>
<organism evidence="3 4">
    <name type="scientific">Eeniella nana</name>
    <name type="common">Yeast</name>
    <name type="synonym">Brettanomyces nanus</name>
    <dbReference type="NCBI Taxonomy" id="13502"/>
    <lineage>
        <taxon>Eukaryota</taxon>
        <taxon>Fungi</taxon>
        <taxon>Dikarya</taxon>
        <taxon>Ascomycota</taxon>
        <taxon>Saccharomycotina</taxon>
        <taxon>Pichiomycetes</taxon>
        <taxon>Pichiales</taxon>
        <taxon>Pichiaceae</taxon>
        <taxon>Brettanomyces</taxon>
    </lineage>
</organism>
<accession>A0A875S4N5</accession>
<dbReference type="KEGG" id="bnn:FOA43_003993"/>
<dbReference type="InterPro" id="IPR040044">
    <property type="entry name" value="SRR1L"/>
</dbReference>
<proteinExistence type="inferred from homology"/>
<dbReference type="InterPro" id="IPR012942">
    <property type="entry name" value="SRR1-like"/>
</dbReference>
<dbReference type="GeneID" id="62197393"/>
<evidence type="ECO:0000256" key="1">
    <source>
        <dbReference type="ARBA" id="ARBA00009856"/>
    </source>
</evidence>